<dbReference type="InterPro" id="IPR036864">
    <property type="entry name" value="Zn2-C6_fun-type_DNA-bd_sf"/>
</dbReference>
<dbReference type="AlphaFoldDB" id="A0A395HTP9"/>
<evidence type="ECO:0000313" key="7">
    <source>
        <dbReference type="Proteomes" id="UP000248961"/>
    </source>
</evidence>
<dbReference type="SUPFAM" id="SSF57701">
    <property type="entry name" value="Zn2/Cys6 DNA-binding domain"/>
    <property type="match status" value="1"/>
</dbReference>
<dbReference type="GO" id="GO:0008270">
    <property type="term" value="F:zinc ion binding"/>
    <property type="evidence" value="ECO:0007669"/>
    <property type="project" value="InterPro"/>
</dbReference>
<keyword evidence="2" id="KW-0238">DNA-binding</keyword>
<feature type="region of interest" description="Disordered" evidence="5">
    <location>
        <begin position="1"/>
        <end position="25"/>
    </location>
</feature>
<name>A0A395HTP9_ASPHC</name>
<evidence type="ECO:0000313" key="6">
    <source>
        <dbReference type="EMBL" id="RAL10879.1"/>
    </source>
</evidence>
<sequence>MSHVQSSRVVKPSSPTPRHRQNTSCDPCRRLKRRCVLPPHTNDGDGRVGTSCNRLGHRCTFDFVKSVSARLRKSKDHPVGVLQPTQPHKQQHHHHQPPSPCNNIRSHHIHHGDVVTECRSESGFGT</sequence>
<dbReference type="EMBL" id="KZ824292">
    <property type="protein sequence ID" value="RAL10879.1"/>
    <property type="molecule type" value="Genomic_DNA"/>
</dbReference>
<feature type="region of interest" description="Disordered" evidence="5">
    <location>
        <begin position="72"/>
        <end position="107"/>
    </location>
</feature>
<dbReference type="Proteomes" id="UP000248961">
    <property type="component" value="Unassembled WGS sequence"/>
</dbReference>
<organism evidence="6 7">
    <name type="scientific">Aspergillus homomorphus (strain CBS 101889)</name>
    <dbReference type="NCBI Taxonomy" id="1450537"/>
    <lineage>
        <taxon>Eukaryota</taxon>
        <taxon>Fungi</taxon>
        <taxon>Dikarya</taxon>
        <taxon>Ascomycota</taxon>
        <taxon>Pezizomycotina</taxon>
        <taxon>Eurotiomycetes</taxon>
        <taxon>Eurotiomycetidae</taxon>
        <taxon>Eurotiales</taxon>
        <taxon>Aspergillaceae</taxon>
        <taxon>Aspergillus</taxon>
        <taxon>Aspergillus subgen. Circumdati</taxon>
    </lineage>
</organism>
<dbReference type="GO" id="GO:0003677">
    <property type="term" value="F:DNA binding"/>
    <property type="evidence" value="ECO:0007669"/>
    <property type="project" value="UniProtKB-KW"/>
</dbReference>
<proteinExistence type="predicted"/>
<keyword evidence="3" id="KW-0804">Transcription</keyword>
<evidence type="ECO:0000256" key="5">
    <source>
        <dbReference type="SAM" id="MobiDB-lite"/>
    </source>
</evidence>
<dbReference type="GeneID" id="37194225"/>
<dbReference type="OrthoDB" id="5958943at2759"/>
<keyword evidence="4" id="KW-0539">Nucleus</keyword>
<keyword evidence="1" id="KW-0805">Transcription regulation</keyword>
<evidence type="ECO:0008006" key="8">
    <source>
        <dbReference type="Google" id="ProtNLM"/>
    </source>
</evidence>
<protein>
    <recommendedName>
        <fullName evidence="8">Zn(2)-C6 fungal-type domain-containing protein</fullName>
    </recommendedName>
</protein>
<keyword evidence="7" id="KW-1185">Reference proteome</keyword>
<dbReference type="GO" id="GO:0000981">
    <property type="term" value="F:DNA-binding transcription factor activity, RNA polymerase II-specific"/>
    <property type="evidence" value="ECO:0007669"/>
    <property type="project" value="InterPro"/>
</dbReference>
<gene>
    <name evidence="6" type="ORF">BO97DRAFT_115405</name>
</gene>
<reference evidence="6 7" key="1">
    <citation type="submission" date="2018-02" db="EMBL/GenBank/DDBJ databases">
        <title>The genomes of Aspergillus section Nigri reveals drivers in fungal speciation.</title>
        <authorList>
            <consortium name="DOE Joint Genome Institute"/>
            <person name="Vesth T.C."/>
            <person name="Nybo J."/>
            <person name="Theobald S."/>
            <person name="Brandl J."/>
            <person name="Frisvad J.C."/>
            <person name="Nielsen K.F."/>
            <person name="Lyhne E.K."/>
            <person name="Kogle M.E."/>
            <person name="Kuo A."/>
            <person name="Riley R."/>
            <person name="Clum A."/>
            <person name="Nolan M."/>
            <person name="Lipzen A."/>
            <person name="Salamov A."/>
            <person name="Henrissat B."/>
            <person name="Wiebenga A."/>
            <person name="De vries R.P."/>
            <person name="Grigoriev I.V."/>
            <person name="Mortensen U.H."/>
            <person name="Andersen M.R."/>
            <person name="Baker S.E."/>
        </authorList>
    </citation>
    <scope>NUCLEOTIDE SEQUENCE [LARGE SCALE GENOMIC DNA]</scope>
    <source>
        <strain evidence="6 7">CBS 101889</strain>
    </source>
</reference>
<evidence type="ECO:0000256" key="2">
    <source>
        <dbReference type="ARBA" id="ARBA00023125"/>
    </source>
</evidence>
<accession>A0A395HTP9</accession>
<evidence type="ECO:0000256" key="3">
    <source>
        <dbReference type="ARBA" id="ARBA00023163"/>
    </source>
</evidence>
<dbReference type="Gene3D" id="4.10.240.10">
    <property type="entry name" value="Zn(2)-C6 fungal-type DNA-binding domain"/>
    <property type="match status" value="1"/>
</dbReference>
<dbReference type="RefSeq" id="XP_025550033.1">
    <property type="nucleotide sequence ID" value="XM_025689936.1"/>
</dbReference>
<evidence type="ECO:0000256" key="1">
    <source>
        <dbReference type="ARBA" id="ARBA00023015"/>
    </source>
</evidence>
<dbReference type="VEuPathDB" id="FungiDB:BO97DRAFT_115405"/>
<evidence type="ECO:0000256" key="4">
    <source>
        <dbReference type="ARBA" id="ARBA00023242"/>
    </source>
</evidence>